<proteinExistence type="predicted"/>
<protein>
    <submittedName>
        <fullName evidence="3">LytR cell envelope-related transcriptional attenuator</fullName>
    </submittedName>
</protein>
<feature type="transmembrane region" description="Helical" evidence="1">
    <location>
        <begin position="33"/>
        <end position="56"/>
    </location>
</feature>
<dbReference type="AlphaFoldDB" id="H1XSE1"/>
<keyword evidence="1" id="KW-0472">Membrane</keyword>
<dbReference type="Pfam" id="PF13399">
    <property type="entry name" value="LytR_C"/>
    <property type="match status" value="1"/>
</dbReference>
<organism evidence="4 5">
    <name type="scientific">Caldithrix abyssi DSM 13497</name>
    <dbReference type="NCBI Taxonomy" id="880073"/>
    <lineage>
        <taxon>Bacteria</taxon>
        <taxon>Pseudomonadati</taxon>
        <taxon>Calditrichota</taxon>
        <taxon>Calditrichia</taxon>
        <taxon>Calditrichales</taxon>
        <taxon>Calditrichaceae</taxon>
        <taxon>Caldithrix</taxon>
    </lineage>
</organism>
<dbReference type="Proteomes" id="UP000004671">
    <property type="component" value="Chromosome"/>
</dbReference>
<keyword evidence="1" id="KW-0812">Transmembrane</keyword>
<evidence type="ECO:0000256" key="1">
    <source>
        <dbReference type="SAM" id="Phobius"/>
    </source>
</evidence>
<dbReference type="STRING" id="880073.Cabys_467"/>
<dbReference type="EMBL" id="CM001402">
    <property type="protein sequence ID" value="EHO41353.1"/>
    <property type="molecule type" value="Genomic_DNA"/>
</dbReference>
<sequence length="214" mass="24167">MRHRRRISTQTINRSKTIRVKGRKRPQKSNRAWAFLKNAIFFAVVIGILYLGYIYLLPVVKEKLPALDQLSSGVSTPMEKVIERPELPVDKTDAQEAPPAEPFLPALQVEILNGCGEQGVAKMLSDKLMALNYDVVNTGNYLKKGKPFFEVKKTRIIDQVNSEKTREKAQKLAEQIGISNEQIESFNNPNPIADITIIIGQDFKTLKIFKGKSE</sequence>
<dbReference type="KEGG" id="caby:Cabys_467"/>
<dbReference type="Proteomes" id="UP000183868">
    <property type="component" value="Chromosome"/>
</dbReference>
<evidence type="ECO:0000259" key="2">
    <source>
        <dbReference type="Pfam" id="PF13399"/>
    </source>
</evidence>
<dbReference type="RefSeq" id="WP_006928451.1">
    <property type="nucleotide sequence ID" value="NZ_CM001402.1"/>
</dbReference>
<dbReference type="InterPro" id="IPR027381">
    <property type="entry name" value="LytR/CpsA/Psr_C"/>
</dbReference>
<accession>H1XSE1</accession>
<reference evidence="3 6" key="2">
    <citation type="submission" date="2016-11" db="EMBL/GenBank/DDBJ databases">
        <title>Genomic analysis of Caldithrix abyssi and proposal of a novel bacterial phylum Caldithrichaeota.</title>
        <authorList>
            <person name="Kublanov I."/>
            <person name="Sigalova O."/>
            <person name="Gavrilov S."/>
            <person name="Lebedinsky A."/>
            <person name="Ivanova N."/>
            <person name="Daum C."/>
            <person name="Reddy T."/>
            <person name="Klenk H.P."/>
            <person name="Goker M."/>
            <person name="Reva O."/>
            <person name="Miroshnichenko M."/>
            <person name="Kyprides N."/>
            <person name="Woyke T."/>
            <person name="Gelfand M."/>
        </authorList>
    </citation>
    <scope>NUCLEOTIDE SEQUENCE [LARGE SCALE GENOMIC DNA]</scope>
    <source>
        <strain evidence="3 6">LF13</strain>
    </source>
</reference>
<dbReference type="EMBL" id="CP018099">
    <property type="protein sequence ID" value="APF17218.1"/>
    <property type="molecule type" value="Genomic_DNA"/>
</dbReference>
<evidence type="ECO:0000313" key="3">
    <source>
        <dbReference type="EMBL" id="APF17218.1"/>
    </source>
</evidence>
<reference evidence="4 5" key="1">
    <citation type="submission" date="2011-09" db="EMBL/GenBank/DDBJ databases">
        <title>The permanent draft genome of Caldithrix abyssi DSM 13497.</title>
        <authorList>
            <consortium name="US DOE Joint Genome Institute (JGI-PGF)"/>
            <person name="Lucas S."/>
            <person name="Han J."/>
            <person name="Lapidus A."/>
            <person name="Bruce D."/>
            <person name="Goodwin L."/>
            <person name="Pitluck S."/>
            <person name="Peters L."/>
            <person name="Kyrpides N."/>
            <person name="Mavromatis K."/>
            <person name="Ivanova N."/>
            <person name="Mikhailova N."/>
            <person name="Chertkov O."/>
            <person name="Detter J.C."/>
            <person name="Tapia R."/>
            <person name="Han C."/>
            <person name="Land M."/>
            <person name="Hauser L."/>
            <person name="Markowitz V."/>
            <person name="Cheng J.-F."/>
            <person name="Hugenholtz P."/>
            <person name="Woyke T."/>
            <person name="Wu D."/>
            <person name="Spring S."/>
            <person name="Brambilla E."/>
            <person name="Klenk H.-P."/>
            <person name="Eisen J.A."/>
        </authorList>
    </citation>
    <scope>NUCLEOTIDE SEQUENCE [LARGE SCALE GENOMIC DNA]</scope>
    <source>
        <strain evidence="4 5">DSM 13497</strain>
    </source>
</reference>
<feature type="domain" description="LytR/CpsA/Psr regulator C-terminal" evidence="2">
    <location>
        <begin position="107"/>
        <end position="203"/>
    </location>
</feature>
<dbReference type="InParanoid" id="H1XSE1"/>
<name>H1XSE1_CALAY</name>
<keyword evidence="5" id="KW-1185">Reference proteome</keyword>
<evidence type="ECO:0000313" key="6">
    <source>
        <dbReference type="Proteomes" id="UP000183868"/>
    </source>
</evidence>
<dbReference type="HOGENOM" id="CLU_1286813_0_0_0"/>
<gene>
    <name evidence="3" type="primary">lytR</name>
    <name evidence="3" type="ORF">Cabys_467</name>
    <name evidence="4" type="ORF">Calab_1736</name>
</gene>
<keyword evidence="1" id="KW-1133">Transmembrane helix</keyword>
<dbReference type="Gene3D" id="3.30.70.2390">
    <property type="match status" value="1"/>
</dbReference>
<evidence type="ECO:0000313" key="5">
    <source>
        <dbReference type="Proteomes" id="UP000004671"/>
    </source>
</evidence>
<evidence type="ECO:0000313" key="4">
    <source>
        <dbReference type="EMBL" id="EHO41353.1"/>
    </source>
</evidence>
<dbReference type="PaxDb" id="880073-Calab_1736"/>